<feature type="region of interest" description="Disordered" evidence="1">
    <location>
        <begin position="54"/>
        <end position="115"/>
    </location>
</feature>
<dbReference type="EMBL" id="CAJVQB010000565">
    <property type="protein sequence ID" value="CAG8495762.1"/>
    <property type="molecule type" value="Genomic_DNA"/>
</dbReference>
<evidence type="ECO:0000313" key="2">
    <source>
        <dbReference type="EMBL" id="CAG8495762.1"/>
    </source>
</evidence>
<organism evidence="2 3">
    <name type="scientific">Gigaspora margarita</name>
    <dbReference type="NCBI Taxonomy" id="4874"/>
    <lineage>
        <taxon>Eukaryota</taxon>
        <taxon>Fungi</taxon>
        <taxon>Fungi incertae sedis</taxon>
        <taxon>Mucoromycota</taxon>
        <taxon>Glomeromycotina</taxon>
        <taxon>Glomeromycetes</taxon>
        <taxon>Diversisporales</taxon>
        <taxon>Gigasporaceae</taxon>
        <taxon>Gigaspora</taxon>
    </lineage>
</organism>
<name>A0ABM8W0T2_GIGMA</name>
<comment type="caution">
    <text evidence="2">The sequence shown here is derived from an EMBL/GenBank/DDBJ whole genome shotgun (WGS) entry which is preliminary data.</text>
</comment>
<accession>A0ABM8W0T2</accession>
<evidence type="ECO:0000313" key="3">
    <source>
        <dbReference type="Proteomes" id="UP000789901"/>
    </source>
</evidence>
<dbReference type="Proteomes" id="UP000789901">
    <property type="component" value="Unassembled WGS sequence"/>
</dbReference>
<reference evidence="2 3" key="1">
    <citation type="submission" date="2021-06" db="EMBL/GenBank/DDBJ databases">
        <authorList>
            <person name="Kallberg Y."/>
            <person name="Tangrot J."/>
            <person name="Rosling A."/>
        </authorList>
    </citation>
    <scope>NUCLEOTIDE SEQUENCE [LARGE SCALE GENOMIC DNA]</scope>
    <source>
        <strain evidence="2 3">120-4 pot B 10/14</strain>
    </source>
</reference>
<gene>
    <name evidence="2" type="ORF">GMARGA_LOCUS1947</name>
</gene>
<protein>
    <submittedName>
        <fullName evidence="2">20577_t:CDS:1</fullName>
    </submittedName>
</protein>
<proteinExistence type="predicted"/>
<feature type="compositionally biased region" description="Low complexity" evidence="1">
    <location>
        <begin position="56"/>
        <end position="71"/>
    </location>
</feature>
<sequence>MDAKYIFAKWLKDLDNQFRLQNQKILLLFDNATSYFNPKLNSSNEEPVINDEYLEDNFSGNSNDDNFSDNGNDSEFDDIYSSDNFPNDDSLPEYDFSEYNNFSDNYGGPSDNYEN</sequence>
<keyword evidence="3" id="KW-1185">Reference proteome</keyword>
<evidence type="ECO:0000256" key="1">
    <source>
        <dbReference type="SAM" id="MobiDB-lite"/>
    </source>
</evidence>